<protein>
    <submittedName>
        <fullName evidence="1">Uncharacterized protein</fullName>
    </submittedName>
</protein>
<dbReference type="EMBL" id="BAAAHQ010000064">
    <property type="protein sequence ID" value="GAA0954182.1"/>
    <property type="molecule type" value="Genomic_DNA"/>
</dbReference>
<evidence type="ECO:0000313" key="1">
    <source>
        <dbReference type="EMBL" id="GAA0954182.1"/>
    </source>
</evidence>
<sequence length="166" mass="18033">MSVSLAKRVEVAERRAKIVQMRLAGMSHDAIARQLGIKGGAYAVSKDMTRALAAAAKAQQESSEQLLEIEIRRLDRLMQALWPKALDGDVKAVEACEKLITRRSYLLGLDQMNRGGAQDGDVLSLLGSLFDSLRVQHVPGEVVEAHVVGEIKPGGKDDDPDDEDEG</sequence>
<organism evidence="1 2">
    <name type="scientific">Nonomuraea longicatena</name>
    <dbReference type="NCBI Taxonomy" id="83682"/>
    <lineage>
        <taxon>Bacteria</taxon>
        <taxon>Bacillati</taxon>
        <taxon>Actinomycetota</taxon>
        <taxon>Actinomycetes</taxon>
        <taxon>Streptosporangiales</taxon>
        <taxon>Streptosporangiaceae</taxon>
        <taxon>Nonomuraea</taxon>
    </lineage>
</organism>
<comment type="caution">
    <text evidence="1">The sequence shown here is derived from an EMBL/GenBank/DDBJ whole genome shotgun (WGS) entry which is preliminary data.</text>
</comment>
<gene>
    <name evidence="1" type="ORF">GCM10009560_77870</name>
</gene>
<evidence type="ECO:0000313" key="2">
    <source>
        <dbReference type="Proteomes" id="UP001501578"/>
    </source>
</evidence>
<dbReference type="Proteomes" id="UP001501578">
    <property type="component" value="Unassembled WGS sequence"/>
</dbReference>
<reference evidence="2" key="1">
    <citation type="journal article" date="2019" name="Int. J. Syst. Evol. Microbiol.">
        <title>The Global Catalogue of Microorganisms (GCM) 10K type strain sequencing project: providing services to taxonomists for standard genome sequencing and annotation.</title>
        <authorList>
            <consortium name="The Broad Institute Genomics Platform"/>
            <consortium name="The Broad Institute Genome Sequencing Center for Infectious Disease"/>
            <person name="Wu L."/>
            <person name="Ma J."/>
        </authorList>
    </citation>
    <scope>NUCLEOTIDE SEQUENCE [LARGE SCALE GENOMIC DNA]</scope>
    <source>
        <strain evidence="2">JCM 11136</strain>
    </source>
</reference>
<proteinExistence type="predicted"/>
<name>A0ABP4BTP5_9ACTN</name>
<accession>A0ABP4BTP5</accession>
<keyword evidence="2" id="KW-1185">Reference proteome</keyword>